<dbReference type="Gene3D" id="3.40.50.2000">
    <property type="entry name" value="Glycogen Phosphorylase B"/>
    <property type="match status" value="1"/>
</dbReference>
<gene>
    <name evidence="2" type="ORF">SAMN02910429_01243</name>
</gene>
<protein>
    <submittedName>
        <fullName evidence="2">Spore maturation protein CgeB</fullName>
    </submittedName>
</protein>
<dbReference type="AlphaFoldDB" id="A0A1H9SGZ6"/>
<evidence type="ECO:0000313" key="2">
    <source>
        <dbReference type="EMBL" id="SER83885.1"/>
    </source>
</evidence>
<dbReference type="EMBL" id="FOGW01000011">
    <property type="protein sequence ID" value="SER83885.1"/>
    <property type="molecule type" value="Genomic_DNA"/>
</dbReference>
<keyword evidence="3" id="KW-1185">Reference proteome</keyword>
<feature type="domain" description="Spore protein YkvP/CgeB glycosyl transferase-like" evidence="1">
    <location>
        <begin position="242"/>
        <end position="383"/>
    </location>
</feature>
<name>A0A1H9SGZ6_9FIRM</name>
<dbReference type="OrthoDB" id="7019976at2"/>
<evidence type="ECO:0000259" key="1">
    <source>
        <dbReference type="Pfam" id="PF13524"/>
    </source>
</evidence>
<dbReference type="RefSeq" id="WP_027422177.1">
    <property type="nucleotide sequence ID" value="NZ_FOGW01000011.1"/>
</dbReference>
<organism evidence="2 3">
    <name type="scientific">Lachnobacterium bovis</name>
    <dbReference type="NCBI Taxonomy" id="140626"/>
    <lineage>
        <taxon>Bacteria</taxon>
        <taxon>Bacillati</taxon>
        <taxon>Bacillota</taxon>
        <taxon>Clostridia</taxon>
        <taxon>Lachnospirales</taxon>
        <taxon>Lachnospiraceae</taxon>
        <taxon>Lachnobacterium</taxon>
    </lineage>
</organism>
<reference evidence="3" key="1">
    <citation type="submission" date="2016-10" db="EMBL/GenBank/DDBJ databases">
        <authorList>
            <person name="Varghese N."/>
            <person name="Submissions S."/>
        </authorList>
    </citation>
    <scope>NUCLEOTIDE SEQUENCE [LARGE SCALE GENOMIC DNA]</scope>
    <source>
        <strain evidence="3">S1b</strain>
    </source>
</reference>
<dbReference type="Pfam" id="PF13524">
    <property type="entry name" value="Glyco_trans_1_2"/>
    <property type="match status" value="1"/>
</dbReference>
<sequence length="390" mass="46960">MNILFLDWLCYAKEGTIDAFKKMKHNVFEFAHEDYQEDKSDKFDRDITEFCKKNDIDICFSYNFYPVLSEFCYKNNMKYISFVYDCPYVMLYSYQLKYPTNYVFLFDSSQYKELYEGGLRNVFYMILPTDPKLIDRMLETEYDKEKLTCDISFMGQLYDEEYNYYDRIQGKKNEYLNGYMDAIVCAQQKIYGYSFVKKVLTPDIIDMLEKEFGYGTPKGAFGLDYIYENYVMNRKITQKERRRILERVGREYPRRCKLFTWEKKAEVLGVKNMGVADYIKEMNLVFYLSKINLNITLRSIKTGIPLRCMDIMGSGGFLLTNYQRDLFEFFDVDKEFVIYEDDDDLVRKIDYYLKNENERKEIALNARKKIEANYTFYHIFGEIFDIVNHK</sequence>
<dbReference type="Proteomes" id="UP000182471">
    <property type="component" value="Unassembled WGS sequence"/>
</dbReference>
<evidence type="ECO:0000313" key="3">
    <source>
        <dbReference type="Proteomes" id="UP000182471"/>
    </source>
</evidence>
<dbReference type="InterPro" id="IPR055259">
    <property type="entry name" value="YkvP/CgeB_Glyco_trans-like"/>
</dbReference>
<accession>A0A1H9SGZ6</accession>
<proteinExistence type="predicted"/>